<feature type="transmembrane region" description="Helical" evidence="8">
    <location>
        <begin position="90"/>
        <end position="110"/>
    </location>
</feature>
<feature type="transmembrane region" description="Helical" evidence="8">
    <location>
        <begin position="266"/>
        <end position="287"/>
    </location>
</feature>
<keyword evidence="5 8" id="KW-0573">Peptidoglycan synthesis</keyword>
<dbReference type="InterPro" id="IPR004268">
    <property type="entry name" value="MurJ"/>
</dbReference>
<keyword evidence="3 8" id="KW-0812">Transmembrane</keyword>
<comment type="function">
    <text evidence="8 9">Involved in peptidoglycan biosynthesis. Transports lipid-linked peptidoglycan precursors from the inner to the outer leaflet of the cytoplasmic membrane.</text>
</comment>
<gene>
    <name evidence="8" type="primary">murJ</name>
    <name evidence="10" type="ORF">A2720_00810</name>
</gene>
<dbReference type="Proteomes" id="UP000178892">
    <property type="component" value="Unassembled WGS sequence"/>
</dbReference>
<dbReference type="GO" id="GO:0034204">
    <property type="term" value="P:lipid translocation"/>
    <property type="evidence" value="ECO:0007669"/>
    <property type="project" value="TreeGrafter"/>
</dbReference>
<keyword evidence="8 9" id="KW-0961">Cell wall biogenesis/degradation</keyword>
<feature type="transmembrane region" description="Helical" evidence="8">
    <location>
        <begin position="447"/>
        <end position="466"/>
    </location>
</feature>
<feature type="transmembrane region" description="Helical" evidence="8">
    <location>
        <begin position="48"/>
        <end position="69"/>
    </location>
</feature>
<evidence type="ECO:0000256" key="7">
    <source>
        <dbReference type="ARBA" id="ARBA00023136"/>
    </source>
</evidence>
<evidence type="ECO:0000313" key="11">
    <source>
        <dbReference type="Proteomes" id="UP000178892"/>
    </source>
</evidence>
<dbReference type="PRINTS" id="PR01806">
    <property type="entry name" value="VIRFACTRMVIN"/>
</dbReference>
<evidence type="ECO:0000256" key="3">
    <source>
        <dbReference type="ARBA" id="ARBA00022692"/>
    </source>
</evidence>
<comment type="caution">
    <text evidence="10">The sequence shown here is derived from an EMBL/GenBank/DDBJ whole genome shotgun (WGS) entry which is preliminary data.</text>
</comment>
<dbReference type="GO" id="GO:0009252">
    <property type="term" value="P:peptidoglycan biosynthetic process"/>
    <property type="evidence" value="ECO:0007669"/>
    <property type="project" value="UniProtKB-UniRule"/>
</dbReference>
<dbReference type="STRING" id="1817825.A2720_00810"/>
<accession>A0A1F5NTS6</accession>
<evidence type="ECO:0000256" key="8">
    <source>
        <dbReference type="HAMAP-Rule" id="MF_02078"/>
    </source>
</evidence>
<evidence type="ECO:0000256" key="4">
    <source>
        <dbReference type="ARBA" id="ARBA00022960"/>
    </source>
</evidence>
<evidence type="ECO:0000256" key="9">
    <source>
        <dbReference type="PIRNR" id="PIRNR002869"/>
    </source>
</evidence>
<dbReference type="PANTHER" id="PTHR47019">
    <property type="entry name" value="LIPID II FLIPPASE MURJ"/>
    <property type="match status" value="1"/>
</dbReference>
<dbReference type="InterPro" id="IPR051050">
    <property type="entry name" value="Lipid_II_flippase_MurJ/MviN"/>
</dbReference>
<dbReference type="PIRSF" id="PIRSF002869">
    <property type="entry name" value="MviN"/>
    <property type="match status" value="1"/>
</dbReference>
<proteinExistence type="inferred from homology"/>
<feature type="transmembrane region" description="Helical" evidence="8">
    <location>
        <begin position="348"/>
        <end position="369"/>
    </location>
</feature>
<feature type="transmembrane region" description="Helical" evidence="8">
    <location>
        <begin position="130"/>
        <end position="149"/>
    </location>
</feature>
<dbReference type="GO" id="GO:0071555">
    <property type="term" value="P:cell wall organization"/>
    <property type="evidence" value="ECO:0007669"/>
    <property type="project" value="UniProtKB-UniRule"/>
</dbReference>
<evidence type="ECO:0000256" key="1">
    <source>
        <dbReference type="ARBA" id="ARBA00004651"/>
    </source>
</evidence>
<dbReference type="AlphaFoldDB" id="A0A1F5NTS6"/>
<reference evidence="10 11" key="1">
    <citation type="journal article" date="2016" name="Nat. Commun.">
        <title>Thousands of microbial genomes shed light on interconnected biogeochemical processes in an aquifer system.</title>
        <authorList>
            <person name="Anantharaman K."/>
            <person name="Brown C.T."/>
            <person name="Hug L.A."/>
            <person name="Sharon I."/>
            <person name="Castelle C.J."/>
            <person name="Probst A.J."/>
            <person name="Thomas B.C."/>
            <person name="Singh A."/>
            <person name="Wilkins M.J."/>
            <person name="Karaoz U."/>
            <person name="Brodie E.L."/>
            <person name="Williams K.H."/>
            <person name="Hubbard S.S."/>
            <person name="Banfield J.F."/>
        </authorList>
    </citation>
    <scope>NUCLEOTIDE SEQUENCE [LARGE SCALE GENOMIC DNA]</scope>
</reference>
<dbReference type="GO" id="GO:0015648">
    <property type="term" value="F:lipid-linked peptidoglycan transporter activity"/>
    <property type="evidence" value="ECO:0007669"/>
    <property type="project" value="UniProtKB-UniRule"/>
</dbReference>
<dbReference type="NCBIfam" id="TIGR01695">
    <property type="entry name" value="murJ_mviN"/>
    <property type="match status" value="1"/>
</dbReference>
<name>A0A1F5NTS6_9BACT</name>
<keyword evidence="6 8" id="KW-1133">Transmembrane helix</keyword>
<feature type="transmembrane region" description="Helical" evidence="8">
    <location>
        <begin position="183"/>
        <end position="201"/>
    </location>
</feature>
<feature type="transmembrane region" description="Helical" evidence="8">
    <location>
        <begin position="233"/>
        <end position="254"/>
    </location>
</feature>
<keyword evidence="8 9" id="KW-0813">Transport</keyword>
<dbReference type="EMBL" id="MFEL01000010">
    <property type="protein sequence ID" value="OGE81071.1"/>
    <property type="molecule type" value="Genomic_DNA"/>
</dbReference>
<feature type="transmembrane region" description="Helical" evidence="8">
    <location>
        <begin position="381"/>
        <end position="400"/>
    </location>
</feature>
<dbReference type="UniPathway" id="UPA00219"/>
<evidence type="ECO:0000256" key="2">
    <source>
        <dbReference type="ARBA" id="ARBA00022475"/>
    </source>
</evidence>
<dbReference type="HAMAP" id="MF_02078">
    <property type="entry name" value="MurJ_MviN"/>
    <property type="match status" value="1"/>
</dbReference>
<sequence>MTELGKATIIIGLFSLLSKISGLARDAIFSHEFGTNKVLDAYFAAFRIPDFLFNLLIAGTVTVAFIPIFSEYFHKDKKEAWQLASNILNATVLAMAGLAFLALIFSVPLMKLLAPGFSGETYELTLKFTRILLFSPIFLAGSAITGSVLNSLKKFALVSAVPVVYNLSIIGGVLLLYPKLGPIGLAWGVVGGTLLYFLLPLPQLFRSGFRYFLSLDYRQAGFMKFWQLYWPRIFTMGTGQISLIIATFFGSYLSEGSLSAFYYANNLQSVFLSVFAISASIAVFPTLSDLYNQKDEQRFRDVLAKTTVQVLYFLVPLSVAMLVLRAQIVRLLLGIGEGTNFSFQDTKIVSLTLGIFVVSLFAQGLVPLFTRAFYARHNTKIPVVTSLISLVVNIILAYYLVSQYGIAGMAMSFSFTVILQLLMLLVELHRKIGSLHDEYLILSSIKIAISSVIAGLAIYVSLYLVAPLVDMQTYVGVFVQALGSGFIGGLCFLGASLALGLEESRHLTTMVKSFMVKISRPLLMIINIWE</sequence>
<dbReference type="GO" id="GO:0008360">
    <property type="term" value="P:regulation of cell shape"/>
    <property type="evidence" value="ECO:0007669"/>
    <property type="project" value="UniProtKB-UniRule"/>
</dbReference>
<protein>
    <recommendedName>
        <fullName evidence="8">Probable lipid II flippase MurJ</fullName>
    </recommendedName>
</protein>
<evidence type="ECO:0000313" key="10">
    <source>
        <dbReference type="EMBL" id="OGE81071.1"/>
    </source>
</evidence>
<dbReference type="GO" id="GO:0005886">
    <property type="term" value="C:plasma membrane"/>
    <property type="evidence" value="ECO:0007669"/>
    <property type="project" value="UniProtKB-SubCell"/>
</dbReference>
<keyword evidence="7 8" id="KW-0472">Membrane</keyword>
<comment type="subcellular location">
    <subcellularLocation>
        <location evidence="1 8">Cell membrane</location>
        <topology evidence="1 8">Multi-pass membrane protein</topology>
    </subcellularLocation>
</comment>
<keyword evidence="4 8" id="KW-0133">Cell shape</keyword>
<comment type="similarity">
    <text evidence="8 9">Belongs to the MurJ/MviN family.</text>
</comment>
<dbReference type="CDD" id="cd13123">
    <property type="entry name" value="MATE_MurJ_like"/>
    <property type="match status" value="1"/>
</dbReference>
<feature type="transmembrane region" description="Helical" evidence="8">
    <location>
        <begin position="156"/>
        <end position="177"/>
    </location>
</feature>
<feature type="transmembrane region" description="Helical" evidence="8">
    <location>
        <begin position="308"/>
        <end position="328"/>
    </location>
</feature>
<feature type="transmembrane region" description="Helical" evidence="8">
    <location>
        <begin position="406"/>
        <end position="426"/>
    </location>
</feature>
<dbReference type="Pfam" id="PF03023">
    <property type="entry name" value="MurJ"/>
    <property type="match status" value="1"/>
</dbReference>
<feature type="transmembrane region" description="Helical" evidence="8">
    <location>
        <begin position="478"/>
        <end position="501"/>
    </location>
</feature>
<organism evidence="10 11">
    <name type="scientific">Candidatus Doudnabacteria bacterium RIFCSPHIGHO2_01_FULL_46_24</name>
    <dbReference type="NCBI Taxonomy" id="1817825"/>
    <lineage>
        <taxon>Bacteria</taxon>
        <taxon>Candidatus Doudnaibacteriota</taxon>
    </lineage>
</organism>
<evidence type="ECO:0000256" key="5">
    <source>
        <dbReference type="ARBA" id="ARBA00022984"/>
    </source>
</evidence>
<dbReference type="PANTHER" id="PTHR47019:SF1">
    <property type="entry name" value="LIPID II FLIPPASE MURJ"/>
    <property type="match status" value="1"/>
</dbReference>
<comment type="pathway">
    <text evidence="8">Cell wall biogenesis; peptidoglycan biosynthesis.</text>
</comment>
<keyword evidence="2 8" id="KW-1003">Cell membrane</keyword>
<evidence type="ECO:0000256" key="6">
    <source>
        <dbReference type="ARBA" id="ARBA00022989"/>
    </source>
</evidence>